<gene>
    <name evidence="2" type="ORF">Agub_g11613</name>
</gene>
<protein>
    <submittedName>
        <fullName evidence="2">Uncharacterized protein</fullName>
    </submittedName>
</protein>
<dbReference type="Proteomes" id="UP001054857">
    <property type="component" value="Unassembled WGS sequence"/>
</dbReference>
<evidence type="ECO:0000256" key="1">
    <source>
        <dbReference type="SAM" id="MobiDB-lite"/>
    </source>
</evidence>
<feature type="compositionally biased region" description="Low complexity" evidence="1">
    <location>
        <begin position="390"/>
        <end position="426"/>
    </location>
</feature>
<comment type="caution">
    <text evidence="2">The sequence shown here is derived from an EMBL/GenBank/DDBJ whole genome shotgun (WGS) entry which is preliminary data.</text>
</comment>
<feature type="compositionally biased region" description="Low complexity" evidence="1">
    <location>
        <begin position="288"/>
        <end position="303"/>
    </location>
</feature>
<dbReference type="AlphaFoldDB" id="A0AAD3HQU4"/>
<accession>A0AAD3HQU4</accession>
<feature type="compositionally biased region" description="Low complexity" evidence="1">
    <location>
        <begin position="250"/>
        <end position="259"/>
    </location>
</feature>
<reference evidence="2 3" key="1">
    <citation type="journal article" date="2021" name="Sci. Rep.">
        <title>Genome sequencing of the multicellular alga Astrephomene provides insights into convergent evolution of germ-soma differentiation.</title>
        <authorList>
            <person name="Yamashita S."/>
            <person name="Yamamoto K."/>
            <person name="Matsuzaki R."/>
            <person name="Suzuki S."/>
            <person name="Yamaguchi H."/>
            <person name="Hirooka S."/>
            <person name="Minakuchi Y."/>
            <person name="Miyagishima S."/>
            <person name="Kawachi M."/>
            <person name="Toyoda A."/>
            <person name="Nozaki H."/>
        </authorList>
    </citation>
    <scope>NUCLEOTIDE SEQUENCE [LARGE SCALE GENOMIC DNA]</scope>
    <source>
        <strain evidence="2 3">NIES-4017</strain>
    </source>
</reference>
<feature type="compositionally biased region" description="Basic residues" evidence="1">
    <location>
        <begin position="238"/>
        <end position="249"/>
    </location>
</feature>
<feature type="compositionally biased region" description="Low complexity" evidence="1">
    <location>
        <begin position="312"/>
        <end position="336"/>
    </location>
</feature>
<keyword evidence="3" id="KW-1185">Reference proteome</keyword>
<feature type="compositionally biased region" description="Basic and acidic residues" evidence="1">
    <location>
        <begin position="363"/>
        <end position="383"/>
    </location>
</feature>
<organism evidence="2 3">
    <name type="scientific">Astrephomene gubernaculifera</name>
    <dbReference type="NCBI Taxonomy" id="47775"/>
    <lineage>
        <taxon>Eukaryota</taxon>
        <taxon>Viridiplantae</taxon>
        <taxon>Chlorophyta</taxon>
        <taxon>core chlorophytes</taxon>
        <taxon>Chlorophyceae</taxon>
        <taxon>CS clade</taxon>
        <taxon>Chlamydomonadales</taxon>
        <taxon>Astrephomenaceae</taxon>
        <taxon>Astrephomene</taxon>
    </lineage>
</organism>
<evidence type="ECO:0000313" key="2">
    <source>
        <dbReference type="EMBL" id="GFR49566.1"/>
    </source>
</evidence>
<evidence type="ECO:0000313" key="3">
    <source>
        <dbReference type="Proteomes" id="UP001054857"/>
    </source>
</evidence>
<feature type="compositionally biased region" description="Basic residues" evidence="1">
    <location>
        <begin position="432"/>
        <end position="441"/>
    </location>
</feature>
<proteinExistence type="predicted"/>
<feature type="region of interest" description="Disordered" evidence="1">
    <location>
        <begin position="232"/>
        <end position="441"/>
    </location>
</feature>
<dbReference type="EMBL" id="BMAR01000031">
    <property type="protein sequence ID" value="GFR49566.1"/>
    <property type="molecule type" value="Genomic_DNA"/>
</dbReference>
<sequence>MAATSDSLQRQVESLRECCPVLCPAITPNGYDTQDLIDLMQNAGRESVQAFEELLDNAGRGVSACCVCGADGTPSTSSSSSDDDDDSESTLFFTLLTGIDFKNRTVQLQNAGFACPQCRALRSTCRMIRFASLHVGGFGGQQDSSQGEAPQRLLVLAAHLASTNRAPEGVQASPEALAVWLQELYCRAYALQVVASNLGGWKAVGPEGQPLSLSRGKDVVAAARLLLGQREREQQKLKQQKQQKQKQQKQKQQQQAEQKPPQEKAQQKQEPGSTRKQGGKEEPKQKAAKAAAAPEQAPAAQEQRPAKKQKKSALAAAEDGQAAAAAAEGGKAAGAAQPSQTGKKKRPMQQEQQQQEPAPRSGKAADGKGEGAEDAGAKAREGPGGKAKGGVKAAAGSEKKGAAAGKGAGKAVKAAGDVGGAKADALAGGGRPGKKAKQAKQ</sequence>
<name>A0AAD3HQU4_9CHLO</name>